<gene>
    <name evidence="1" type="ORF">BYL167_LOCUS67140</name>
</gene>
<evidence type="ECO:0000313" key="1">
    <source>
        <dbReference type="EMBL" id="CAF5121504.1"/>
    </source>
</evidence>
<dbReference type="Proteomes" id="UP000681967">
    <property type="component" value="Unassembled WGS sequence"/>
</dbReference>
<protein>
    <submittedName>
        <fullName evidence="1">Uncharacterized protein</fullName>
    </submittedName>
</protein>
<comment type="caution">
    <text evidence="1">The sequence shown here is derived from an EMBL/GenBank/DDBJ whole genome shotgun (WGS) entry which is preliminary data.</text>
</comment>
<evidence type="ECO:0000313" key="2">
    <source>
        <dbReference type="Proteomes" id="UP000681967"/>
    </source>
</evidence>
<sequence length="135" mass="15905">MEKVLRKQKMNISLNNLDDNDESTHTQTFRSSMEYKLPGGVVVDLLQKAGVKEHANLYVTHLMDILFNPDELLAMETKDVPTDERYILLKEAVRNKFRLTHEELETMWIWLHNVILAKRRTISAKRRNTNEQINN</sequence>
<proteinExistence type="predicted"/>
<accession>A0A8S3FHD2</accession>
<name>A0A8S3FHD2_9BILA</name>
<dbReference type="EMBL" id="CAJOBH010244838">
    <property type="protein sequence ID" value="CAF5121504.1"/>
    <property type="molecule type" value="Genomic_DNA"/>
</dbReference>
<organism evidence="1 2">
    <name type="scientific">Rotaria magnacalcarata</name>
    <dbReference type="NCBI Taxonomy" id="392030"/>
    <lineage>
        <taxon>Eukaryota</taxon>
        <taxon>Metazoa</taxon>
        <taxon>Spiralia</taxon>
        <taxon>Gnathifera</taxon>
        <taxon>Rotifera</taxon>
        <taxon>Eurotatoria</taxon>
        <taxon>Bdelloidea</taxon>
        <taxon>Philodinida</taxon>
        <taxon>Philodinidae</taxon>
        <taxon>Rotaria</taxon>
    </lineage>
</organism>
<dbReference type="AlphaFoldDB" id="A0A8S3FHD2"/>
<reference evidence="1" key="1">
    <citation type="submission" date="2021-02" db="EMBL/GenBank/DDBJ databases">
        <authorList>
            <person name="Nowell W R."/>
        </authorList>
    </citation>
    <scope>NUCLEOTIDE SEQUENCE</scope>
</reference>